<proteinExistence type="inferred from homology"/>
<sequence length="192" mass="21644">MRLLYMNRIYLLLIFYMTLASASAQQALVFDFGVEKSFGNWAIINDGVMGGRSQSQAQLAENALLFEGDVSLRNNGGFVSIRSATASYDLSAFTTLEIRFKAETDRKFDLLLEPETAWYLPKVRTQFSAEGEVGEWRTLQVPLQDFEITRMGNAVRKGIDPAVLGAVRRIGIMLFDKQEGPFTLAVDYIKFF</sequence>
<gene>
    <name evidence="4" type="ORF">A3SI_08951</name>
</gene>
<reference evidence="4 5" key="1">
    <citation type="submission" date="2012-05" db="EMBL/GenBank/DDBJ databases">
        <title>Genome sequence of Nitritalea halalkaliphila LW7.</title>
        <authorList>
            <person name="Jangir P.K."/>
            <person name="Singh A."/>
            <person name="Shivaji S."/>
            <person name="Sharma R."/>
        </authorList>
    </citation>
    <scope>NUCLEOTIDE SEQUENCE [LARGE SCALE GENOMIC DNA]</scope>
    <source>
        <strain evidence="4 5">LW7</strain>
    </source>
</reference>
<dbReference type="OrthoDB" id="442188at2"/>
<keyword evidence="2" id="KW-0732">Signal</keyword>
<dbReference type="PANTHER" id="PTHR13194">
    <property type="entry name" value="COMPLEX I INTERMEDIATE-ASSOCIATED PROTEIN 30"/>
    <property type="match status" value="1"/>
</dbReference>
<dbReference type="InterPro" id="IPR008979">
    <property type="entry name" value="Galactose-bd-like_sf"/>
</dbReference>
<dbReference type="Gene3D" id="2.60.120.430">
    <property type="entry name" value="Galactose-binding lectin"/>
    <property type="match status" value="1"/>
</dbReference>
<dbReference type="AlphaFoldDB" id="I5C4R0"/>
<dbReference type="PATRIC" id="fig|1189621.3.peg.1868"/>
<evidence type="ECO:0000259" key="3">
    <source>
        <dbReference type="Pfam" id="PF08547"/>
    </source>
</evidence>
<evidence type="ECO:0000256" key="2">
    <source>
        <dbReference type="SAM" id="SignalP"/>
    </source>
</evidence>
<name>I5C4R0_9BACT</name>
<protein>
    <submittedName>
        <fullName evidence="4">Putative nucleoside-diphosphate sugar epimerase</fullName>
    </submittedName>
</protein>
<dbReference type="SUPFAM" id="SSF49785">
    <property type="entry name" value="Galactose-binding domain-like"/>
    <property type="match status" value="1"/>
</dbReference>
<comment type="similarity">
    <text evidence="1">Belongs to the CIA30 family.</text>
</comment>
<dbReference type="GO" id="GO:0010257">
    <property type="term" value="P:NADH dehydrogenase complex assembly"/>
    <property type="evidence" value="ECO:0007669"/>
    <property type="project" value="TreeGrafter"/>
</dbReference>
<evidence type="ECO:0000256" key="1">
    <source>
        <dbReference type="ARBA" id="ARBA00007884"/>
    </source>
</evidence>
<dbReference type="PANTHER" id="PTHR13194:SF19">
    <property type="entry name" value="NAD(P)-BINDING ROSSMANN-FOLD SUPERFAMILY PROTEIN"/>
    <property type="match status" value="1"/>
</dbReference>
<dbReference type="InterPro" id="IPR013857">
    <property type="entry name" value="NADH-UbQ_OxRdtase-assoc_prot30"/>
</dbReference>
<feature type="domain" description="NADH:ubiquinone oxidoreductase intermediate-associated protein 30" evidence="3">
    <location>
        <begin position="30"/>
        <end position="186"/>
    </location>
</feature>
<evidence type="ECO:0000313" key="4">
    <source>
        <dbReference type="EMBL" id="EIM76812.1"/>
    </source>
</evidence>
<evidence type="ECO:0000313" key="5">
    <source>
        <dbReference type="Proteomes" id="UP000005551"/>
    </source>
</evidence>
<dbReference type="InterPro" id="IPR039131">
    <property type="entry name" value="NDUFAF1"/>
</dbReference>
<feature type="chain" id="PRO_5003700419" evidence="2">
    <location>
        <begin position="23"/>
        <end position="192"/>
    </location>
</feature>
<dbReference type="STRING" id="1189621.A3SI_08951"/>
<dbReference type="Pfam" id="PF08547">
    <property type="entry name" value="CIA30"/>
    <property type="match status" value="1"/>
</dbReference>
<keyword evidence="5" id="KW-1185">Reference proteome</keyword>
<dbReference type="Proteomes" id="UP000005551">
    <property type="component" value="Unassembled WGS sequence"/>
</dbReference>
<dbReference type="GO" id="GO:0051082">
    <property type="term" value="F:unfolded protein binding"/>
    <property type="evidence" value="ECO:0007669"/>
    <property type="project" value="TreeGrafter"/>
</dbReference>
<comment type="caution">
    <text evidence="4">The sequence shown here is derived from an EMBL/GenBank/DDBJ whole genome shotgun (WGS) entry which is preliminary data.</text>
</comment>
<dbReference type="EMBL" id="AJYA01000018">
    <property type="protein sequence ID" value="EIM76812.1"/>
    <property type="molecule type" value="Genomic_DNA"/>
</dbReference>
<feature type="signal peptide" evidence="2">
    <location>
        <begin position="1"/>
        <end position="22"/>
    </location>
</feature>
<accession>I5C4R0</accession>
<organism evidence="4 5">
    <name type="scientific">Nitritalea halalkaliphila LW7</name>
    <dbReference type="NCBI Taxonomy" id="1189621"/>
    <lineage>
        <taxon>Bacteria</taxon>
        <taxon>Pseudomonadati</taxon>
        <taxon>Bacteroidota</taxon>
        <taxon>Cytophagia</taxon>
        <taxon>Cytophagales</taxon>
        <taxon>Cyclobacteriaceae</taxon>
        <taxon>Nitritalea</taxon>
    </lineage>
</organism>